<name>A0ABN2LIU8_9MICO</name>
<dbReference type="PANTHER" id="PTHR42923:SF3">
    <property type="entry name" value="PROTOPORPHYRINOGEN OXIDASE"/>
    <property type="match status" value="1"/>
</dbReference>
<organism evidence="1 2">
    <name type="scientific">Nostocoides veronense</name>
    <dbReference type="NCBI Taxonomy" id="330836"/>
    <lineage>
        <taxon>Bacteria</taxon>
        <taxon>Bacillati</taxon>
        <taxon>Actinomycetota</taxon>
        <taxon>Actinomycetes</taxon>
        <taxon>Micrococcales</taxon>
        <taxon>Intrasporangiaceae</taxon>
        <taxon>Nostocoides</taxon>
    </lineage>
</organism>
<dbReference type="SUPFAM" id="SSF51905">
    <property type="entry name" value="FAD/NAD(P)-binding domain"/>
    <property type="match status" value="1"/>
</dbReference>
<reference evidence="1 2" key="1">
    <citation type="journal article" date="2019" name="Int. J. Syst. Evol. Microbiol.">
        <title>The Global Catalogue of Microorganisms (GCM) 10K type strain sequencing project: providing services to taxonomists for standard genome sequencing and annotation.</title>
        <authorList>
            <consortium name="The Broad Institute Genomics Platform"/>
            <consortium name="The Broad Institute Genome Sequencing Center for Infectious Disease"/>
            <person name="Wu L."/>
            <person name="Ma J."/>
        </authorList>
    </citation>
    <scope>NUCLEOTIDE SEQUENCE [LARGE SCALE GENOMIC DNA]</scope>
    <source>
        <strain evidence="1 2">JCM 15592</strain>
    </source>
</reference>
<dbReference type="Proteomes" id="UP001499938">
    <property type="component" value="Unassembled WGS sequence"/>
</dbReference>
<evidence type="ECO:0008006" key="3">
    <source>
        <dbReference type="Google" id="ProtNLM"/>
    </source>
</evidence>
<dbReference type="Pfam" id="PF13450">
    <property type="entry name" value="NAD_binding_8"/>
    <property type="match status" value="1"/>
</dbReference>
<dbReference type="PANTHER" id="PTHR42923">
    <property type="entry name" value="PROTOPORPHYRINOGEN OXIDASE"/>
    <property type="match status" value="1"/>
</dbReference>
<proteinExistence type="predicted"/>
<dbReference type="InterPro" id="IPR036188">
    <property type="entry name" value="FAD/NAD-bd_sf"/>
</dbReference>
<dbReference type="Gene3D" id="3.50.50.60">
    <property type="entry name" value="FAD/NAD(P)-binding domain"/>
    <property type="match status" value="1"/>
</dbReference>
<protein>
    <recommendedName>
        <fullName evidence="3">Protoporphyrinogen oxidase</fullName>
    </recommendedName>
</protein>
<dbReference type="EMBL" id="BAAAPO010000022">
    <property type="protein sequence ID" value="GAA1789818.1"/>
    <property type="molecule type" value="Genomic_DNA"/>
</dbReference>
<evidence type="ECO:0000313" key="2">
    <source>
        <dbReference type="Proteomes" id="UP001499938"/>
    </source>
</evidence>
<gene>
    <name evidence="1" type="ORF">GCM10009811_13380</name>
</gene>
<accession>A0ABN2LIU8</accession>
<dbReference type="RefSeq" id="WP_344082794.1">
    <property type="nucleotide sequence ID" value="NZ_BAAAPO010000022.1"/>
</dbReference>
<sequence>MYRIVIVGGGLAGLAAAWELTSTPGVAVTVLESTDRVGGKLRQEIIGGHLVDVGAESMLATRPEARALIAEIGAGHLIVAPATIADRATGAAEKFADAGLEYRHGFGLEDLGLA</sequence>
<keyword evidence="2" id="KW-1185">Reference proteome</keyword>
<comment type="caution">
    <text evidence="1">The sequence shown here is derived from an EMBL/GenBank/DDBJ whole genome shotgun (WGS) entry which is preliminary data.</text>
</comment>
<evidence type="ECO:0000313" key="1">
    <source>
        <dbReference type="EMBL" id="GAA1789818.1"/>
    </source>
</evidence>
<dbReference type="InterPro" id="IPR050464">
    <property type="entry name" value="Zeta_carotene_desat/Oxidored"/>
</dbReference>